<sequence>MNIHFDVNRHHYAFGAHDRILIDDVAFRAVSSNEVGWVMSRPDEAGICQQFSHVELSKLGASGRIKTERNFFTAKSARRRLDETNTQISLLTDRQREALFARQIWVKAYHELELAKEIKRTDDSICANLDKLTIRALKHADFLKGQNRSHASAGFSFRKAPSPRSLRKWLKDYEADGLAGLVDRAHQRGNRTSALCLTGLALMMGEVRGYLHPDRPTMVTIFKRVQGAFEKANAERGLEGLPALRVPSRETVRRAINGLEPFQVEYHRKGAVAARKKFAPVGKGMTLTRPLQRVEIDEWDVDILTLLANADLLKWFSDDERKKLGLIGKTVRWKLTVAICATTRCILAMVMTPTAKATAAIQAIKMVLSDKGALSTVVKAHGAWHMHGLPEEIVTDCGSAFRSEAFEAVCADLGISALRTVAGIPELRARIERLFRTMSTNLLPELAGRTFSGILEKGDINPAARACLTEKDLAFVLVRWVVDIYHNTVHEGLDGETPAQCWERLTTQFGVTPPPDSRTSRRVFGEKLIRKMDKSGIRVLGAQYHSPVLAAHMQRRRDRDIEVRWLPSNLGEIEVRIDREWITVPAVMEELHGVGAELWMAAVREVRATDPERKRHDEEVMLAAMRDIRMRSHDAQAAMGLLVDDWSDDRMRREEHKLMIGFEVGPAKAATPKALDGGIGRSIVTDHRDIGTDRAPTSRAPSKPIGHSKFGLED</sequence>
<evidence type="ECO:0000256" key="1">
    <source>
        <dbReference type="SAM" id="MobiDB-lite"/>
    </source>
</evidence>
<organism evidence="3 4">
    <name type="scientific">Paracoccus broussonetiae subsp. drimophilus</name>
    <dbReference type="NCBI Taxonomy" id="3373869"/>
    <lineage>
        <taxon>Bacteria</taxon>
        <taxon>Pseudomonadati</taxon>
        <taxon>Pseudomonadota</taxon>
        <taxon>Alphaproteobacteria</taxon>
        <taxon>Rhodobacterales</taxon>
        <taxon>Paracoccaceae</taxon>
        <taxon>Paracoccus</taxon>
        <taxon>Paracoccus broussonetiae</taxon>
    </lineage>
</organism>
<dbReference type="SUPFAM" id="SSF53098">
    <property type="entry name" value="Ribonuclease H-like"/>
    <property type="match status" value="1"/>
</dbReference>
<comment type="caution">
    <text evidence="3">The sequence shown here is derived from an EMBL/GenBank/DDBJ whole genome shotgun (WGS) entry which is preliminary data.</text>
</comment>
<dbReference type="EMBL" id="JBIMPR010000006">
    <property type="protein sequence ID" value="MFH5774378.1"/>
    <property type="molecule type" value="Genomic_DNA"/>
</dbReference>
<protein>
    <submittedName>
        <fullName evidence="3">Mu transposase C-terminal domain-containing protein</fullName>
    </submittedName>
</protein>
<proteinExistence type="predicted"/>
<evidence type="ECO:0000259" key="2">
    <source>
        <dbReference type="PROSITE" id="PS50994"/>
    </source>
</evidence>
<dbReference type="InterPro" id="IPR036397">
    <property type="entry name" value="RNaseH_sf"/>
</dbReference>
<evidence type="ECO:0000313" key="4">
    <source>
        <dbReference type="Proteomes" id="UP001609376"/>
    </source>
</evidence>
<dbReference type="InterPro" id="IPR012337">
    <property type="entry name" value="RNaseH-like_sf"/>
</dbReference>
<dbReference type="PROSITE" id="PS50994">
    <property type="entry name" value="INTEGRASE"/>
    <property type="match status" value="1"/>
</dbReference>
<keyword evidence="4" id="KW-1185">Reference proteome</keyword>
<accession>A0ABW7LJ73</accession>
<dbReference type="Gene3D" id="3.30.420.10">
    <property type="entry name" value="Ribonuclease H-like superfamily/Ribonuclease H"/>
    <property type="match status" value="1"/>
</dbReference>
<gene>
    <name evidence="3" type="ORF">ACHFJ0_08985</name>
</gene>
<feature type="region of interest" description="Disordered" evidence="1">
    <location>
        <begin position="671"/>
        <end position="714"/>
    </location>
</feature>
<feature type="domain" description="Integrase catalytic" evidence="2">
    <location>
        <begin position="286"/>
        <end position="506"/>
    </location>
</feature>
<dbReference type="Proteomes" id="UP001609376">
    <property type="component" value="Unassembled WGS sequence"/>
</dbReference>
<dbReference type="InterPro" id="IPR001584">
    <property type="entry name" value="Integrase_cat-core"/>
</dbReference>
<name>A0ABW7LJ73_9RHOB</name>
<evidence type="ECO:0000313" key="3">
    <source>
        <dbReference type="EMBL" id="MFH5774378.1"/>
    </source>
</evidence>
<reference evidence="3 4" key="1">
    <citation type="submission" date="2024-10" db="EMBL/GenBank/DDBJ databases">
        <title>Paracoccus drimophilus sp. nov., a novel bacterium from corn roots in Hunan.</title>
        <authorList>
            <person name="Li X."/>
        </authorList>
    </citation>
    <scope>NUCLEOTIDE SEQUENCE [LARGE SCALE GENOMIC DNA]</scope>
    <source>
        <strain evidence="3 4">NGMCC 1.201697</strain>
    </source>
</reference>
<dbReference type="RefSeq" id="WP_395133382.1">
    <property type="nucleotide sequence ID" value="NZ_JBIMPR010000006.1"/>
</dbReference>